<dbReference type="Proteomes" id="UP000887116">
    <property type="component" value="Unassembled WGS sequence"/>
</dbReference>
<reference evidence="10" key="1">
    <citation type="submission" date="2020-07" db="EMBL/GenBank/DDBJ databases">
        <title>Multicomponent nature underlies the extraordinary mechanical properties of spider dragline silk.</title>
        <authorList>
            <person name="Kono N."/>
            <person name="Nakamura H."/>
            <person name="Mori M."/>
            <person name="Yoshida Y."/>
            <person name="Ohtoshi R."/>
            <person name="Malay A.D."/>
            <person name="Moran D.A.P."/>
            <person name="Tomita M."/>
            <person name="Numata K."/>
            <person name="Arakawa K."/>
        </authorList>
    </citation>
    <scope>NUCLEOTIDE SEQUENCE</scope>
</reference>
<dbReference type="GO" id="GO:0016020">
    <property type="term" value="C:membrane"/>
    <property type="evidence" value="ECO:0007669"/>
    <property type="project" value="UniProtKB-SubCell"/>
</dbReference>
<evidence type="ECO:0000256" key="1">
    <source>
        <dbReference type="ARBA" id="ARBA00004141"/>
    </source>
</evidence>
<gene>
    <name evidence="10" type="ORF">TNCT_217921</name>
</gene>
<evidence type="ECO:0000256" key="5">
    <source>
        <dbReference type="ARBA" id="ARBA00023136"/>
    </source>
</evidence>
<evidence type="ECO:0000256" key="9">
    <source>
        <dbReference type="SAM" id="SignalP"/>
    </source>
</evidence>
<evidence type="ECO:0000313" key="10">
    <source>
        <dbReference type="EMBL" id="GFQ94879.1"/>
    </source>
</evidence>
<feature type="transmembrane region" description="Helical" evidence="8">
    <location>
        <begin position="114"/>
        <end position="134"/>
    </location>
</feature>
<evidence type="ECO:0000256" key="6">
    <source>
        <dbReference type="ARBA" id="ARBA00038485"/>
    </source>
</evidence>
<evidence type="ECO:0000256" key="8">
    <source>
        <dbReference type="SAM" id="Phobius"/>
    </source>
</evidence>
<dbReference type="AlphaFoldDB" id="A0A8X6L3A1"/>
<dbReference type="GO" id="GO:0006882">
    <property type="term" value="P:intracellular zinc ion homeostasis"/>
    <property type="evidence" value="ECO:0007669"/>
    <property type="project" value="TreeGrafter"/>
</dbReference>
<dbReference type="PANTHER" id="PTHR16950">
    <property type="entry name" value="ZINC TRANSPORTER SLC39A7 HISTIDINE-RICH MEMBRANE PROTEIN KE4"/>
    <property type="match status" value="1"/>
</dbReference>
<keyword evidence="3 8" id="KW-0812">Transmembrane</keyword>
<dbReference type="GO" id="GO:0005385">
    <property type="term" value="F:zinc ion transmembrane transporter activity"/>
    <property type="evidence" value="ECO:0007669"/>
    <property type="project" value="TreeGrafter"/>
</dbReference>
<feature type="region of interest" description="Disordered" evidence="7">
    <location>
        <begin position="86"/>
        <end position="109"/>
    </location>
</feature>
<comment type="caution">
    <text evidence="10">The sequence shown here is derived from an EMBL/GenBank/DDBJ whole genome shotgun (WGS) entry which is preliminary data.</text>
</comment>
<organism evidence="10 11">
    <name type="scientific">Trichonephila clavata</name>
    <name type="common">Joro spider</name>
    <name type="synonym">Nephila clavata</name>
    <dbReference type="NCBI Taxonomy" id="2740835"/>
    <lineage>
        <taxon>Eukaryota</taxon>
        <taxon>Metazoa</taxon>
        <taxon>Ecdysozoa</taxon>
        <taxon>Arthropoda</taxon>
        <taxon>Chelicerata</taxon>
        <taxon>Arachnida</taxon>
        <taxon>Araneae</taxon>
        <taxon>Araneomorphae</taxon>
        <taxon>Entelegynae</taxon>
        <taxon>Araneoidea</taxon>
        <taxon>Nephilidae</taxon>
        <taxon>Trichonephila</taxon>
    </lineage>
</organism>
<keyword evidence="4 8" id="KW-1133">Transmembrane helix</keyword>
<keyword evidence="11" id="KW-1185">Reference proteome</keyword>
<name>A0A8X6L3A1_TRICU</name>
<dbReference type="EMBL" id="BMAO01034225">
    <property type="protein sequence ID" value="GFQ94879.1"/>
    <property type="molecule type" value="Genomic_DNA"/>
</dbReference>
<evidence type="ECO:0000256" key="2">
    <source>
        <dbReference type="ARBA" id="ARBA00022448"/>
    </source>
</evidence>
<comment type="similarity">
    <text evidence="6">Belongs to the ZIP transporter (TC 2.A.5) family. KE4/Catsup subfamily.</text>
</comment>
<feature type="signal peptide" evidence="9">
    <location>
        <begin position="1"/>
        <end position="26"/>
    </location>
</feature>
<accession>A0A8X6L3A1</accession>
<sequence>MELSRCSASKLKILIIFICSISIVAAHGHTHDGGHSHDEKPSFKYSRQANEPYEQIHTKVLLSFASGGLLGDAFLHLIPHALLAHSNSSGSHSHSHSHSHGSGSTESDVHGHDLSVGLGVLGGIVVFLMVEKFVRIVKGDNKSSEVEGDSEKDEKSDTVCEKKNCVKETCECKGDGKEQRVNAEEKNDDPEASIIGWLLTLEFMQFPHNFTDEYTNWYLLLLDQLWLAVGITGPKYLTSRISSLGILRPAGGGLSITEGELFQINKVNEDLQCDVALKSKLVSDLLETPRLICASI</sequence>
<evidence type="ECO:0000313" key="11">
    <source>
        <dbReference type="Proteomes" id="UP000887116"/>
    </source>
</evidence>
<evidence type="ECO:0000256" key="4">
    <source>
        <dbReference type="ARBA" id="ARBA00022989"/>
    </source>
</evidence>
<dbReference type="InterPro" id="IPR003689">
    <property type="entry name" value="ZIP"/>
</dbReference>
<keyword evidence="9" id="KW-0732">Signal</keyword>
<comment type="subcellular location">
    <subcellularLocation>
        <location evidence="1">Membrane</location>
        <topology evidence="1">Multi-pass membrane protein</topology>
    </subcellularLocation>
</comment>
<evidence type="ECO:0000256" key="7">
    <source>
        <dbReference type="SAM" id="MobiDB-lite"/>
    </source>
</evidence>
<dbReference type="PANTHER" id="PTHR16950:SF25">
    <property type="entry name" value="ZINC TRANSPORTER SLC39A7"/>
    <property type="match status" value="1"/>
</dbReference>
<proteinExistence type="inferred from homology"/>
<dbReference type="OrthoDB" id="200954at2759"/>
<feature type="chain" id="PRO_5036475320" evidence="9">
    <location>
        <begin position="27"/>
        <end position="296"/>
    </location>
</feature>
<dbReference type="Pfam" id="PF02535">
    <property type="entry name" value="Zip"/>
    <property type="match status" value="1"/>
</dbReference>
<keyword evidence="2" id="KW-0813">Transport</keyword>
<evidence type="ECO:0000256" key="3">
    <source>
        <dbReference type="ARBA" id="ARBA00022692"/>
    </source>
</evidence>
<protein>
    <submittedName>
        <fullName evidence="10">Uncharacterized protein</fullName>
    </submittedName>
</protein>
<keyword evidence="5 8" id="KW-0472">Membrane</keyword>